<evidence type="ECO:0000256" key="4">
    <source>
        <dbReference type="SAM" id="MobiDB-lite"/>
    </source>
</evidence>
<dbReference type="PANTHER" id="PTHR30514:SF1">
    <property type="entry name" value="HTH-TYPE TRANSCRIPTIONAL REGULATOR HEXR-RELATED"/>
    <property type="match status" value="1"/>
</dbReference>
<dbReference type="PANTHER" id="PTHR30514">
    <property type="entry name" value="GLUCOKINASE"/>
    <property type="match status" value="1"/>
</dbReference>
<protein>
    <submittedName>
        <fullName evidence="7">MurR/RpiR family transcriptional regulator</fullName>
    </submittedName>
</protein>
<keyword evidence="1" id="KW-0805">Transcription regulation</keyword>
<keyword evidence="3" id="KW-0804">Transcription</keyword>
<comment type="caution">
    <text evidence="7">The sequence shown here is derived from an EMBL/GenBank/DDBJ whole genome shotgun (WGS) entry which is preliminary data.</text>
</comment>
<dbReference type="PROSITE" id="PS51464">
    <property type="entry name" value="SIS"/>
    <property type="match status" value="1"/>
</dbReference>
<dbReference type="EMBL" id="JBHSPR010000054">
    <property type="protein sequence ID" value="MFC6021966.1"/>
    <property type="molecule type" value="Genomic_DNA"/>
</dbReference>
<evidence type="ECO:0000256" key="1">
    <source>
        <dbReference type="ARBA" id="ARBA00023015"/>
    </source>
</evidence>
<dbReference type="RefSeq" id="WP_377430907.1">
    <property type="nucleotide sequence ID" value="NZ_JBHSPR010000054.1"/>
</dbReference>
<organism evidence="7 8">
    <name type="scientific">Plantactinospora solaniradicis</name>
    <dbReference type="NCBI Taxonomy" id="1723736"/>
    <lineage>
        <taxon>Bacteria</taxon>
        <taxon>Bacillati</taxon>
        <taxon>Actinomycetota</taxon>
        <taxon>Actinomycetes</taxon>
        <taxon>Micromonosporales</taxon>
        <taxon>Micromonosporaceae</taxon>
        <taxon>Plantactinospora</taxon>
    </lineage>
</organism>
<evidence type="ECO:0000259" key="5">
    <source>
        <dbReference type="PROSITE" id="PS51071"/>
    </source>
</evidence>
<dbReference type="Pfam" id="PF01380">
    <property type="entry name" value="SIS"/>
    <property type="match status" value="1"/>
</dbReference>
<dbReference type="Gene3D" id="1.10.10.10">
    <property type="entry name" value="Winged helix-like DNA-binding domain superfamily/Winged helix DNA-binding domain"/>
    <property type="match status" value="1"/>
</dbReference>
<dbReference type="InterPro" id="IPR035472">
    <property type="entry name" value="RpiR-like_SIS"/>
</dbReference>
<feature type="region of interest" description="Disordered" evidence="4">
    <location>
        <begin position="292"/>
        <end position="311"/>
    </location>
</feature>
<evidence type="ECO:0000256" key="3">
    <source>
        <dbReference type="ARBA" id="ARBA00023163"/>
    </source>
</evidence>
<proteinExistence type="predicted"/>
<dbReference type="InterPro" id="IPR036388">
    <property type="entry name" value="WH-like_DNA-bd_sf"/>
</dbReference>
<dbReference type="InterPro" id="IPR009057">
    <property type="entry name" value="Homeodomain-like_sf"/>
</dbReference>
<gene>
    <name evidence="7" type="ORF">ACFP2T_38115</name>
</gene>
<dbReference type="Proteomes" id="UP001596203">
    <property type="component" value="Unassembled WGS sequence"/>
</dbReference>
<keyword evidence="8" id="KW-1185">Reference proteome</keyword>
<accession>A0ABW1KJR4</accession>
<sequence>MVKGMLMEESGLLGRLRTELATMPVALQRVAEQILIAPEETARATIIDLAERAGTSTATVTRLCRVLGYRGYAQLRVAVATEIGRAAQARWDTDIDREIGPDDPLDHLLAVVASADARAIQDTAGQVDLGAVDRVAGAVARADRVDLFGLGSSGNAAREMAFRLERIRIPVWHRADPHTALTNAALLGPGDVAIGLSHSGRTREVIEVLAEAADHGALTVAVTSFRRSPLAEVADVVLTTAVQETTFRLAALSALHSQLLVLDLIYVAVAQRTYQRTTEAFEVTARAVDAHRLPDESARPARRPIKTTEGP</sequence>
<dbReference type="InterPro" id="IPR047640">
    <property type="entry name" value="RpiR-like"/>
</dbReference>
<keyword evidence="2" id="KW-0238">DNA-binding</keyword>
<evidence type="ECO:0000256" key="2">
    <source>
        <dbReference type="ARBA" id="ARBA00023125"/>
    </source>
</evidence>
<evidence type="ECO:0000313" key="7">
    <source>
        <dbReference type="EMBL" id="MFC6021966.1"/>
    </source>
</evidence>
<evidence type="ECO:0000259" key="6">
    <source>
        <dbReference type="PROSITE" id="PS51464"/>
    </source>
</evidence>
<dbReference type="InterPro" id="IPR001347">
    <property type="entry name" value="SIS_dom"/>
</dbReference>
<name>A0ABW1KJR4_9ACTN</name>
<dbReference type="InterPro" id="IPR046348">
    <property type="entry name" value="SIS_dom_sf"/>
</dbReference>
<dbReference type="Gene3D" id="3.40.50.10490">
    <property type="entry name" value="Glucose-6-phosphate isomerase like protein, domain 1"/>
    <property type="match status" value="1"/>
</dbReference>
<dbReference type="PROSITE" id="PS51071">
    <property type="entry name" value="HTH_RPIR"/>
    <property type="match status" value="1"/>
</dbReference>
<feature type="domain" description="SIS" evidence="6">
    <location>
        <begin position="135"/>
        <end position="275"/>
    </location>
</feature>
<reference evidence="8" key="1">
    <citation type="journal article" date="2019" name="Int. J. Syst. Evol. Microbiol.">
        <title>The Global Catalogue of Microorganisms (GCM) 10K type strain sequencing project: providing services to taxonomists for standard genome sequencing and annotation.</title>
        <authorList>
            <consortium name="The Broad Institute Genomics Platform"/>
            <consortium name="The Broad Institute Genome Sequencing Center for Infectious Disease"/>
            <person name="Wu L."/>
            <person name="Ma J."/>
        </authorList>
    </citation>
    <scope>NUCLEOTIDE SEQUENCE [LARGE SCALE GENOMIC DNA]</scope>
    <source>
        <strain evidence="8">ZS-35-S2</strain>
    </source>
</reference>
<feature type="domain" description="HTH rpiR-type" evidence="5">
    <location>
        <begin position="10"/>
        <end position="86"/>
    </location>
</feature>
<dbReference type="SUPFAM" id="SSF46689">
    <property type="entry name" value="Homeodomain-like"/>
    <property type="match status" value="1"/>
</dbReference>
<dbReference type="InterPro" id="IPR000281">
    <property type="entry name" value="HTH_RpiR"/>
</dbReference>
<dbReference type="CDD" id="cd05013">
    <property type="entry name" value="SIS_RpiR"/>
    <property type="match status" value="1"/>
</dbReference>
<dbReference type="Pfam" id="PF01418">
    <property type="entry name" value="HTH_6"/>
    <property type="match status" value="1"/>
</dbReference>
<dbReference type="SUPFAM" id="SSF53697">
    <property type="entry name" value="SIS domain"/>
    <property type="match status" value="1"/>
</dbReference>
<evidence type="ECO:0000313" key="8">
    <source>
        <dbReference type="Proteomes" id="UP001596203"/>
    </source>
</evidence>